<organism evidence="3 4">
    <name type="scientific">Trapa incisa</name>
    <dbReference type="NCBI Taxonomy" id="236973"/>
    <lineage>
        <taxon>Eukaryota</taxon>
        <taxon>Viridiplantae</taxon>
        <taxon>Streptophyta</taxon>
        <taxon>Embryophyta</taxon>
        <taxon>Tracheophyta</taxon>
        <taxon>Spermatophyta</taxon>
        <taxon>Magnoliopsida</taxon>
        <taxon>eudicotyledons</taxon>
        <taxon>Gunneridae</taxon>
        <taxon>Pentapetalae</taxon>
        <taxon>rosids</taxon>
        <taxon>malvids</taxon>
        <taxon>Myrtales</taxon>
        <taxon>Lythraceae</taxon>
        <taxon>Trapa</taxon>
    </lineage>
</organism>
<dbReference type="EMBL" id="JAXIOK010000008">
    <property type="protein sequence ID" value="KAK4763854.1"/>
    <property type="molecule type" value="Genomic_DNA"/>
</dbReference>
<gene>
    <name evidence="3" type="ORF">SAY87_013292</name>
</gene>
<dbReference type="PROSITE" id="PS00028">
    <property type="entry name" value="ZINC_FINGER_C2H2_1"/>
    <property type="match status" value="1"/>
</dbReference>
<dbReference type="Pfam" id="PF13912">
    <property type="entry name" value="zf-C2H2_6"/>
    <property type="match status" value="1"/>
</dbReference>
<proteinExistence type="predicted"/>
<dbReference type="PROSITE" id="PS50157">
    <property type="entry name" value="ZINC_FINGER_C2H2_2"/>
    <property type="match status" value="1"/>
</dbReference>
<keyword evidence="1" id="KW-0479">Metal-binding</keyword>
<evidence type="ECO:0000313" key="3">
    <source>
        <dbReference type="EMBL" id="KAK4763854.1"/>
    </source>
</evidence>
<dbReference type="Proteomes" id="UP001345219">
    <property type="component" value="Chromosome 11"/>
</dbReference>
<evidence type="ECO:0000313" key="4">
    <source>
        <dbReference type="Proteomes" id="UP001345219"/>
    </source>
</evidence>
<protein>
    <recommendedName>
        <fullName evidence="2">C2H2-type domain-containing protein</fullName>
    </recommendedName>
</protein>
<reference evidence="3 4" key="1">
    <citation type="journal article" date="2023" name="Hortic Res">
        <title>Pangenome of water caltrop reveals structural variations and asymmetric subgenome divergence after allopolyploidization.</title>
        <authorList>
            <person name="Zhang X."/>
            <person name="Chen Y."/>
            <person name="Wang L."/>
            <person name="Yuan Y."/>
            <person name="Fang M."/>
            <person name="Shi L."/>
            <person name="Lu R."/>
            <person name="Comes H.P."/>
            <person name="Ma Y."/>
            <person name="Chen Y."/>
            <person name="Huang G."/>
            <person name="Zhou Y."/>
            <person name="Zheng Z."/>
            <person name="Qiu Y."/>
        </authorList>
    </citation>
    <scope>NUCLEOTIDE SEQUENCE [LARGE SCALE GENOMIC DNA]</scope>
    <source>
        <tissue evidence="3">Roots</tissue>
    </source>
</reference>
<evidence type="ECO:0000259" key="2">
    <source>
        <dbReference type="PROSITE" id="PS50157"/>
    </source>
</evidence>
<dbReference type="PANTHER" id="PTHR45730">
    <property type="entry name" value="ZINC FINGER PROTEIN JAGGED"/>
    <property type="match status" value="1"/>
</dbReference>
<dbReference type="InterPro" id="IPR013087">
    <property type="entry name" value="Znf_C2H2_type"/>
</dbReference>
<feature type="domain" description="C2H2-type" evidence="2">
    <location>
        <begin position="101"/>
        <end position="126"/>
    </location>
</feature>
<dbReference type="InterPro" id="IPR045320">
    <property type="entry name" value="JAGGED/SL1-like"/>
</dbReference>
<dbReference type="PANTHER" id="PTHR45730:SF32">
    <property type="entry name" value="ZINC FINGER PROTEIN JAGGED"/>
    <property type="match status" value="1"/>
</dbReference>
<dbReference type="SUPFAM" id="SSF57667">
    <property type="entry name" value="beta-beta-alpha zinc fingers"/>
    <property type="match status" value="1"/>
</dbReference>
<name>A0AAN7KBA6_9MYRT</name>
<dbReference type="GO" id="GO:0003700">
    <property type="term" value="F:DNA-binding transcription factor activity"/>
    <property type="evidence" value="ECO:0007669"/>
    <property type="project" value="InterPro"/>
</dbReference>
<evidence type="ECO:0000256" key="1">
    <source>
        <dbReference type="PROSITE-ProRule" id="PRU00042"/>
    </source>
</evidence>
<keyword evidence="1" id="KW-0863">Zinc-finger</keyword>
<keyword evidence="1" id="KW-0862">Zinc</keyword>
<accession>A0AAN7KBA6</accession>
<dbReference type="Gene3D" id="3.30.160.60">
    <property type="entry name" value="Classic Zinc Finger"/>
    <property type="match status" value="1"/>
</dbReference>
<dbReference type="AlphaFoldDB" id="A0AAN7KBA6"/>
<comment type="caution">
    <text evidence="3">The sequence shown here is derived from an EMBL/GenBank/DDBJ whole genome shotgun (WGS) entry which is preliminary data.</text>
</comment>
<dbReference type="InterPro" id="IPR036236">
    <property type="entry name" value="Znf_C2H2_sf"/>
</dbReference>
<dbReference type="GO" id="GO:0008270">
    <property type="term" value="F:zinc ion binding"/>
    <property type="evidence" value="ECO:0007669"/>
    <property type="project" value="UniProtKB-KW"/>
</dbReference>
<keyword evidence="4" id="KW-1185">Reference proteome</keyword>
<sequence>MLNVSSFSFPPDLPPTDPTGVELKLALQICSQSSKCMQYRGAENSPIDLNSLPEDFPVEVNVPVFEAGSSSLVVSGSGWNIMKNSSNNNNNNVKEECKKVYECRFCSLKFRKSQALGGHMNRHRQG</sequence>